<evidence type="ECO:0000313" key="3">
    <source>
        <dbReference type="Proteomes" id="UP000245998"/>
    </source>
</evidence>
<keyword evidence="1" id="KW-1133">Transmembrane helix</keyword>
<dbReference type="EMBL" id="QCZG01000105">
    <property type="protein sequence ID" value="PWA04494.1"/>
    <property type="molecule type" value="Genomic_DNA"/>
</dbReference>
<proteinExistence type="predicted"/>
<evidence type="ECO:0000256" key="1">
    <source>
        <dbReference type="SAM" id="Phobius"/>
    </source>
</evidence>
<gene>
    <name evidence="2" type="ORF">DCC39_18860</name>
</gene>
<sequence length="117" mass="13589">MSNLRDIVRRHIESETMQEWELSGHSNEQKIQMLDYLAKEGLIDKKVDSILDAFRDEIEKDSPRKKRQRRNKAVYAILNLILTTLIAVAASSGNWFFLWGMAVVSAVIHVYFTIYSD</sequence>
<evidence type="ECO:0000313" key="2">
    <source>
        <dbReference type="EMBL" id="PWA04494.1"/>
    </source>
</evidence>
<name>A0A2U1JHK8_9BACI</name>
<dbReference type="AlphaFoldDB" id="A0A2U1JHK8"/>
<keyword evidence="1" id="KW-0812">Transmembrane</keyword>
<dbReference type="Proteomes" id="UP000245998">
    <property type="component" value="Unassembled WGS sequence"/>
</dbReference>
<dbReference type="RefSeq" id="WP_116556405.1">
    <property type="nucleotide sequence ID" value="NZ_QCZG01000105.1"/>
</dbReference>
<dbReference type="OrthoDB" id="2937308at2"/>
<protein>
    <submittedName>
        <fullName evidence="2">Uncharacterized protein</fullName>
    </submittedName>
</protein>
<reference evidence="2 3" key="1">
    <citation type="submission" date="2018-04" db="EMBL/GenBank/DDBJ databases">
        <title>Camelliibacillus theae gen. nov., sp. nov., isolated from Pu'er tea.</title>
        <authorList>
            <person name="Niu L."/>
        </authorList>
    </citation>
    <scope>NUCLEOTIDE SEQUENCE [LARGE SCALE GENOMIC DNA]</scope>
    <source>
        <strain evidence="2 3">T8</strain>
    </source>
</reference>
<feature type="transmembrane region" description="Helical" evidence="1">
    <location>
        <begin position="96"/>
        <end position="115"/>
    </location>
</feature>
<keyword evidence="3" id="KW-1185">Reference proteome</keyword>
<comment type="caution">
    <text evidence="2">The sequence shown here is derived from an EMBL/GenBank/DDBJ whole genome shotgun (WGS) entry which is preliminary data.</text>
</comment>
<accession>A0A2U1JHK8</accession>
<organism evidence="2 3">
    <name type="scientific">Pueribacillus theae</name>
    <dbReference type="NCBI Taxonomy" id="2171751"/>
    <lineage>
        <taxon>Bacteria</taxon>
        <taxon>Bacillati</taxon>
        <taxon>Bacillota</taxon>
        <taxon>Bacilli</taxon>
        <taxon>Bacillales</taxon>
        <taxon>Bacillaceae</taxon>
        <taxon>Pueribacillus</taxon>
    </lineage>
</organism>
<feature type="transmembrane region" description="Helical" evidence="1">
    <location>
        <begin position="73"/>
        <end position="90"/>
    </location>
</feature>
<keyword evidence="1" id="KW-0472">Membrane</keyword>